<dbReference type="Proteomes" id="UP001596074">
    <property type="component" value="Unassembled WGS sequence"/>
</dbReference>
<keyword evidence="3" id="KW-1185">Reference proteome</keyword>
<dbReference type="PROSITE" id="PS50943">
    <property type="entry name" value="HTH_CROC1"/>
    <property type="match status" value="1"/>
</dbReference>
<dbReference type="Pfam" id="PF01381">
    <property type="entry name" value="HTH_3"/>
    <property type="match status" value="1"/>
</dbReference>
<dbReference type="Gene3D" id="1.10.260.40">
    <property type="entry name" value="lambda repressor-like DNA-binding domains"/>
    <property type="match status" value="1"/>
</dbReference>
<name>A0ABW1A5J8_9ACTN</name>
<dbReference type="RefSeq" id="WP_378284614.1">
    <property type="nucleotide sequence ID" value="NZ_JBHSON010000037.1"/>
</dbReference>
<accession>A0ABW1A5J8</accession>
<dbReference type="InterPro" id="IPR001387">
    <property type="entry name" value="Cro/C1-type_HTH"/>
</dbReference>
<proteinExistence type="predicted"/>
<comment type="caution">
    <text evidence="2">The sequence shown here is derived from an EMBL/GenBank/DDBJ whole genome shotgun (WGS) entry which is preliminary data.</text>
</comment>
<reference evidence="3" key="1">
    <citation type="journal article" date="2019" name="Int. J. Syst. Evol. Microbiol.">
        <title>The Global Catalogue of Microorganisms (GCM) 10K type strain sequencing project: providing services to taxonomists for standard genome sequencing and annotation.</title>
        <authorList>
            <consortium name="The Broad Institute Genomics Platform"/>
            <consortium name="The Broad Institute Genome Sequencing Center for Infectious Disease"/>
            <person name="Wu L."/>
            <person name="Ma J."/>
        </authorList>
    </citation>
    <scope>NUCLEOTIDE SEQUENCE [LARGE SCALE GENOMIC DNA]</scope>
    <source>
        <strain evidence="3">KCTC 42087</strain>
    </source>
</reference>
<dbReference type="SMART" id="SM00530">
    <property type="entry name" value="HTH_XRE"/>
    <property type="match status" value="1"/>
</dbReference>
<evidence type="ECO:0000313" key="2">
    <source>
        <dbReference type="EMBL" id="MFC5748913.1"/>
    </source>
</evidence>
<organism evidence="2 3">
    <name type="scientific">Actinomadura rugatobispora</name>
    <dbReference type="NCBI Taxonomy" id="1994"/>
    <lineage>
        <taxon>Bacteria</taxon>
        <taxon>Bacillati</taxon>
        <taxon>Actinomycetota</taxon>
        <taxon>Actinomycetes</taxon>
        <taxon>Streptosporangiales</taxon>
        <taxon>Thermomonosporaceae</taxon>
        <taxon>Actinomadura</taxon>
    </lineage>
</organism>
<protein>
    <submittedName>
        <fullName evidence="2">Helix-turn-helix domain-containing protein</fullName>
    </submittedName>
</protein>
<dbReference type="SUPFAM" id="SSF47413">
    <property type="entry name" value="lambda repressor-like DNA-binding domains"/>
    <property type="match status" value="1"/>
</dbReference>
<dbReference type="EMBL" id="JBHSON010000037">
    <property type="protein sequence ID" value="MFC5748913.1"/>
    <property type="molecule type" value="Genomic_DNA"/>
</dbReference>
<gene>
    <name evidence="2" type="ORF">ACFPZN_25130</name>
</gene>
<dbReference type="InterPro" id="IPR010982">
    <property type="entry name" value="Lambda_DNA-bd_dom_sf"/>
</dbReference>
<evidence type="ECO:0000313" key="3">
    <source>
        <dbReference type="Proteomes" id="UP001596074"/>
    </source>
</evidence>
<evidence type="ECO:0000259" key="1">
    <source>
        <dbReference type="PROSITE" id="PS50943"/>
    </source>
</evidence>
<dbReference type="CDD" id="cd00093">
    <property type="entry name" value="HTH_XRE"/>
    <property type="match status" value="1"/>
</dbReference>
<sequence length="73" mass="8098">MSAPPTTESLLRTWRRRHALSLEDVSGLSGLSVATISRVERGQRNLAPLTKVKVARRLGVNVRDLFEVEELSA</sequence>
<feature type="domain" description="HTH cro/C1-type" evidence="1">
    <location>
        <begin position="11"/>
        <end position="65"/>
    </location>
</feature>